<dbReference type="InterPro" id="IPR011990">
    <property type="entry name" value="TPR-like_helical_dom_sf"/>
</dbReference>
<organism evidence="3 4">
    <name type="scientific">Ceratopteris richardii</name>
    <name type="common">Triangle waterfern</name>
    <dbReference type="NCBI Taxonomy" id="49495"/>
    <lineage>
        <taxon>Eukaryota</taxon>
        <taxon>Viridiplantae</taxon>
        <taxon>Streptophyta</taxon>
        <taxon>Embryophyta</taxon>
        <taxon>Tracheophyta</taxon>
        <taxon>Polypodiopsida</taxon>
        <taxon>Polypodiidae</taxon>
        <taxon>Polypodiales</taxon>
        <taxon>Pteridineae</taxon>
        <taxon>Pteridaceae</taxon>
        <taxon>Parkerioideae</taxon>
        <taxon>Ceratopteris</taxon>
    </lineage>
</organism>
<feature type="repeat" description="PPR" evidence="2">
    <location>
        <begin position="486"/>
        <end position="520"/>
    </location>
</feature>
<gene>
    <name evidence="3" type="ORF">KP509_21G010300</name>
</gene>
<reference evidence="3" key="1">
    <citation type="submission" date="2021-08" db="EMBL/GenBank/DDBJ databases">
        <title>WGS assembly of Ceratopteris richardii.</title>
        <authorList>
            <person name="Marchant D.B."/>
            <person name="Chen G."/>
            <person name="Jenkins J."/>
            <person name="Shu S."/>
            <person name="Leebens-Mack J."/>
            <person name="Grimwood J."/>
            <person name="Schmutz J."/>
            <person name="Soltis P."/>
            <person name="Soltis D."/>
            <person name="Chen Z.-H."/>
        </authorList>
    </citation>
    <scope>NUCLEOTIDE SEQUENCE</scope>
    <source>
        <strain evidence="3">Whitten #5841</strain>
        <tissue evidence="3">Leaf</tissue>
    </source>
</reference>
<protein>
    <recommendedName>
        <fullName evidence="5">Pentatricopeptide repeat-containing protein</fullName>
    </recommendedName>
</protein>
<evidence type="ECO:0000256" key="1">
    <source>
        <dbReference type="ARBA" id="ARBA00022737"/>
    </source>
</evidence>
<feature type="repeat" description="PPR" evidence="2">
    <location>
        <begin position="588"/>
        <end position="622"/>
    </location>
</feature>
<name>A0A8T2S7H8_CERRI</name>
<feature type="repeat" description="PPR" evidence="2">
    <location>
        <begin position="112"/>
        <end position="146"/>
    </location>
</feature>
<dbReference type="GO" id="GO:0009451">
    <property type="term" value="P:RNA modification"/>
    <property type="evidence" value="ECO:0007669"/>
    <property type="project" value="InterPro"/>
</dbReference>
<dbReference type="EMBL" id="CM035426">
    <property type="protein sequence ID" value="KAH7314599.1"/>
    <property type="molecule type" value="Genomic_DNA"/>
</dbReference>
<keyword evidence="1" id="KW-0677">Repeat</keyword>
<dbReference type="Pfam" id="PF13041">
    <property type="entry name" value="PPR_2"/>
    <property type="match status" value="5"/>
</dbReference>
<evidence type="ECO:0000256" key="2">
    <source>
        <dbReference type="PROSITE-ProRule" id="PRU00708"/>
    </source>
</evidence>
<evidence type="ECO:0000313" key="3">
    <source>
        <dbReference type="EMBL" id="KAH7314599.1"/>
    </source>
</evidence>
<dbReference type="FunFam" id="1.25.40.10:FF:000031">
    <property type="entry name" value="Pentatricopeptide repeat-containing protein mitochondrial"/>
    <property type="match status" value="1"/>
</dbReference>
<dbReference type="PANTHER" id="PTHR47926">
    <property type="entry name" value="PENTATRICOPEPTIDE REPEAT-CONTAINING PROTEIN"/>
    <property type="match status" value="1"/>
</dbReference>
<feature type="repeat" description="PPR" evidence="2">
    <location>
        <begin position="384"/>
        <end position="418"/>
    </location>
</feature>
<feature type="repeat" description="PPR" evidence="2">
    <location>
        <begin position="77"/>
        <end position="111"/>
    </location>
</feature>
<dbReference type="InterPro" id="IPR002885">
    <property type="entry name" value="PPR_rpt"/>
</dbReference>
<proteinExistence type="predicted"/>
<accession>A0A8T2S7H8</accession>
<dbReference type="Gene3D" id="1.25.40.10">
    <property type="entry name" value="Tetratricopeptide repeat domain"/>
    <property type="match status" value="6"/>
</dbReference>
<dbReference type="PROSITE" id="PS51375">
    <property type="entry name" value="PPR"/>
    <property type="match status" value="7"/>
</dbReference>
<dbReference type="Proteomes" id="UP000825935">
    <property type="component" value="Chromosome 21"/>
</dbReference>
<dbReference type="FunFam" id="1.25.40.10:FF:000381">
    <property type="entry name" value="Pentatricopeptide repeat-containing protein"/>
    <property type="match status" value="1"/>
</dbReference>
<sequence>MYKEDGFSLGKFAILSSLKLCAKFRKPLWGFQLHSQIVQMGSHETDPIICSALVDMYSKCYHLSMACQVFEKSIVRDAVLWTTLIAGCVECGRAAESLRFFELMTMEDVIPDAVAYACCLKACIRLGAIDEGLKFHDELQQRGFLERGNNFLGSILVDMYAKGGLVFDARHVFESLSSCDIVTWNTLMQGYVTLGQGDEALQILDKMLDQGVVPDAVTYACSLKACAILKALDRGQCIYAEIERKGLIQNDRVLGNCVVNMYVKCGFLSRAHAVLDKLPFWNIVSWTAIIDGYGEHGYFKEALECFQQMQSEGIHPNIVTFICILKICSSVREVDKGRDIHAEIERSSMLENDVNVGNALLDMYFKCGVLVQAQQVFDCLVHRNVVSWNTMIAGYADNEHGLEALKNFHQMLSEGFLPDAVTFASSLKACGNVGILCKGYEIHAQIEAAGLLTRDNFVCSTLVDLYAKFGLLGHAQEVFDKLRFKDLVAWNALITGYSDHGCAEDALECFEKLQAEPVSPNAITYVCCMKACGMVGALDVGREIHSELARMCLLHKDSLVGNTLVDMYAKCGSLKEADEVLLDLGHADIAAWNALMGGYTNFGQTLNALHLFNRMVGEGIDPDSITFLIALSACSHAGLFISGDTFFESMSKEFGIIPSFKHYGCIVHHWSQIGKLDEAVAQMRNIPHSSSLVAWYTVLSACQTLGNIELGKEVFQEVVSFGSKSTSKTQAEDICSPA</sequence>
<comment type="caution">
    <text evidence="3">The sequence shown here is derived from an EMBL/GenBank/DDBJ whole genome shotgun (WGS) entry which is preliminary data.</text>
</comment>
<feature type="repeat" description="PPR" evidence="2">
    <location>
        <begin position="282"/>
        <end position="316"/>
    </location>
</feature>
<dbReference type="NCBIfam" id="TIGR00756">
    <property type="entry name" value="PPR"/>
    <property type="match status" value="6"/>
</dbReference>
<evidence type="ECO:0000313" key="4">
    <source>
        <dbReference type="Proteomes" id="UP000825935"/>
    </source>
</evidence>
<dbReference type="Pfam" id="PF01535">
    <property type="entry name" value="PPR"/>
    <property type="match status" value="4"/>
</dbReference>
<keyword evidence="4" id="KW-1185">Reference proteome</keyword>
<feature type="repeat" description="PPR" evidence="2">
    <location>
        <begin position="180"/>
        <end position="214"/>
    </location>
</feature>
<dbReference type="OrthoDB" id="185373at2759"/>
<dbReference type="AlphaFoldDB" id="A0A8T2S7H8"/>
<evidence type="ECO:0008006" key="5">
    <source>
        <dbReference type="Google" id="ProtNLM"/>
    </source>
</evidence>
<dbReference type="FunFam" id="1.25.40.10:FF:000285">
    <property type="entry name" value="Pentatricopeptide repeat-containing protein, chloroplastic"/>
    <property type="match status" value="1"/>
</dbReference>
<dbReference type="GO" id="GO:0048731">
    <property type="term" value="P:system development"/>
    <property type="evidence" value="ECO:0007669"/>
    <property type="project" value="UniProtKB-ARBA"/>
</dbReference>
<dbReference type="InterPro" id="IPR046960">
    <property type="entry name" value="PPR_At4g14850-like_plant"/>
</dbReference>
<dbReference type="FunFam" id="1.25.40.10:FF:000158">
    <property type="entry name" value="pentatricopeptide repeat-containing protein At2g33680"/>
    <property type="match status" value="1"/>
</dbReference>
<dbReference type="GO" id="GO:0003723">
    <property type="term" value="F:RNA binding"/>
    <property type="evidence" value="ECO:0007669"/>
    <property type="project" value="InterPro"/>
</dbReference>